<gene>
    <name evidence="1" type="ORF">ETSY1_31440</name>
</gene>
<proteinExistence type="predicted"/>
<evidence type="ECO:0000313" key="2">
    <source>
        <dbReference type="Proteomes" id="UP000019141"/>
    </source>
</evidence>
<sequence length="132" mass="14982">MPDEAQEAYAKQIAYLEYCLMVLDETAIASGELAFLQTFLAHAKGYLSKDVTPDTEAIENWDLPENQAMIQRYITHVTQEIRLCIEEWQQAHPQARQAPLGVKLQALIDGLEQIYHPGLPDTWPQVERNGST</sequence>
<dbReference type="EMBL" id="AZHW01000940">
    <property type="protein sequence ID" value="ETW95240.1"/>
    <property type="molecule type" value="Genomic_DNA"/>
</dbReference>
<dbReference type="AlphaFoldDB" id="W4LBY7"/>
<reference evidence="1 2" key="1">
    <citation type="journal article" date="2014" name="Nature">
        <title>An environmental bacterial taxon with a large and distinct metabolic repertoire.</title>
        <authorList>
            <person name="Wilson M.C."/>
            <person name="Mori T."/>
            <person name="Ruckert C."/>
            <person name="Uria A.R."/>
            <person name="Helf M.J."/>
            <person name="Takada K."/>
            <person name="Gernert C."/>
            <person name="Steffens U.A."/>
            <person name="Heycke N."/>
            <person name="Schmitt S."/>
            <person name="Rinke C."/>
            <person name="Helfrich E.J."/>
            <person name="Brachmann A.O."/>
            <person name="Gurgui C."/>
            <person name="Wakimoto T."/>
            <person name="Kracht M."/>
            <person name="Crusemann M."/>
            <person name="Hentschel U."/>
            <person name="Abe I."/>
            <person name="Matsunaga S."/>
            <person name="Kalinowski J."/>
            <person name="Takeyama H."/>
            <person name="Piel J."/>
        </authorList>
    </citation>
    <scope>NUCLEOTIDE SEQUENCE [LARGE SCALE GENOMIC DNA]</scope>
    <source>
        <strain evidence="2">TSY1</strain>
    </source>
</reference>
<dbReference type="Proteomes" id="UP000019141">
    <property type="component" value="Unassembled WGS sequence"/>
</dbReference>
<name>W4LBY7_ENTF1</name>
<evidence type="ECO:0000313" key="1">
    <source>
        <dbReference type="EMBL" id="ETW95240.1"/>
    </source>
</evidence>
<keyword evidence="2" id="KW-1185">Reference proteome</keyword>
<organism evidence="1 2">
    <name type="scientific">Entotheonella factor</name>
    <dbReference type="NCBI Taxonomy" id="1429438"/>
    <lineage>
        <taxon>Bacteria</taxon>
        <taxon>Pseudomonadati</taxon>
        <taxon>Nitrospinota/Tectimicrobiota group</taxon>
        <taxon>Candidatus Tectimicrobiota</taxon>
        <taxon>Candidatus Entotheonellia</taxon>
        <taxon>Candidatus Entotheonellales</taxon>
        <taxon>Candidatus Entotheonellaceae</taxon>
        <taxon>Candidatus Entotheonella</taxon>
    </lineage>
</organism>
<accession>W4LBY7</accession>
<dbReference type="HOGENOM" id="CLU_1913241_0_0_7"/>
<protein>
    <submittedName>
        <fullName evidence="1">Uncharacterized protein</fullName>
    </submittedName>
</protein>
<comment type="caution">
    <text evidence="1">The sequence shown here is derived from an EMBL/GenBank/DDBJ whole genome shotgun (WGS) entry which is preliminary data.</text>
</comment>